<dbReference type="GO" id="GO:0008270">
    <property type="term" value="F:zinc ion binding"/>
    <property type="evidence" value="ECO:0007669"/>
    <property type="project" value="UniProtKB-KW"/>
</dbReference>
<dbReference type="OrthoDB" id="10066537at2759"/>
<feature type="domain" description="C2HC/C3H-type" evidence="8">
    <location>
        <begin position="16"/>
        <end position="45"/>
    </location>
</feature>
<dbReference type="InterPro" id="IPR026319">
    <property type="entry name" value="ZC2HC1A/B-like"/>
</dbReference>
<accession>A0A813Y822</accession>
<dbReference type="PROSITE" id="PS52027">
    <property type="entry name" value="ZF_C2HC_C3H"/>
    <property type="match status" value="1"/>
</dbReference>
<gene>
    <name evidence="9" type="ORF">GPM918_LOCUS7566</name>
    <name evidence="10" type="ORF">SRO942_LOCUS7566</name>
</gene>
<evidence type="ECO:0000313" key="10">
    <source>
        <dbReference type="EMBL" id="CAF3666455.1"/>
    </source>
</evidence>
<evidence type="ECO:0000256" key="5">
    <source>
        <dbReference type="ARBA" id="ARBA00022833"/>
    </source>
</evidence>
<evidence type="ECO:0000256" key="3">
    <source>
        <dbReference type="ARBA" id="ARBA00022737"/>
    </source>
</evidence>
<comment type="caution">
    <text evidence="9">The sequence shown here is derived from an EMBL/GenBank/DDBJ whole genome shotgun (WGS) entry which is preliminary data.</text>
</comment>
<dbReference type="InterPro" id="IPR049899">
    <property type="entry name" value="Znf_C2HC_C3H"/>
</dbReference>
<keyword evidence="5" id="KW-0862">Zinc</keyword>
<sequence length="318" mass="36941">MRKEDENLLELGIPEKRQTCSICQRQFGMSAFDRHVTICLKSSNKKRSTFDSSEQRAVQVGDNVIPVKVLISKTSKKNYDRPSQTRSAKRNRSSNQLDNTTTVPPVIKEFCELLVKILTISINVHNFLLGCSYCDRNFGEKAYDRHFAFCQLKAKQVVEKPSRRIVQAKKMLDRRLNFHAPKVASTKKSKTTSLLNNNTSLKYLEDRRTLSAKDEITNLEKSHDKQQRSKSITSFVRLETSKTDKEISIEKEISRLQYIPVYNDQDYSLVSLIRKKKSNIIEKKLDSNNLKLPRCPWCIRPYFPNSLHYCRQNQISNI</sequence>
<evidence type="ECO:0000256" key="4">
    <source>
        <dbReference type="ARBA" id="ARBA00022771"/>
    </source>
</evidence>
<dbReference type="PANTHER" id="PTHR13555:SF25">
    <property type="entry name" value="ZINC FINGER C2HC DOMAIN-CONTAINING PROTEIN 1A"/>
    <property type="match status" value="1"/>
</dbReference>
<dbReference type="Proteomes" id="UP000663829">
    <property type="component" value="Unassembled WGS sequence"/>
</dbReference>
<feature type="region of interest" description="Disordered" evidence="7">
    <location>
        <begin position="76"/>
        <end position="100"/>
    </location>
</feature>
<name>A0A813Y822_9BILA</name>
<dbReference type="PANTHER" id="PTHR13555">
    <property type="entry name" value="C2H2 ZINC FINGER CGI-62-RELATED"/>
    <property type="match status" value="1"/>
</dbReference>
<evidence type="ECO:0000313" key="11">
    <source>
        <dbReference type="Proteomes" id="UP000663829"/>
    </source>
</evidence>
<dbReference type="EMBL" id="CAJOBC010001244">
    <property type="protein sequence ID" value="CAF3666455.1"/>
    <property type="molecule type" value="Genomic_DNA"/>
</dbReference>
<dbReference type="AlphaFoldDB" id="A0A813Y822"/>
<evidence type="ECO:0000256" key="6">
    <source>
        <dbReference type="PROSITE-ProRule" id="PRU01371"/>
    </source>
</evidence>
<evidence type="ECO:0000256" key="7">
    <source>
        <dbReference type="SAM" id="MobiDB-lite"/>
    </source>
</evidence>
<keyword evidence="2" id="KW-0479">Metal-binding</keyword>
<keyword evidence="11" id="KW-1185">Reference proteome</keyword>
<organism evidence="9 11">
    <name type="scientific">Didymodactylos carnosus</name>
    <dbReference type="NCBI Taxonomy" id="1234261"/>
    <lineage>
        <taxon>Eukaryota</taxon>
        <taxon>Metazoa</taxon>
        <taxon>Spiralia</taxon>
        <taxon>Gnathifera</taxon>
        <taxon>Rotifera</taxon>
        <taxon>Eurotatoria</taxon>
        <taxon>Bdelloidea</taxon>
        <taxon>Philodinida</taxon>
        <taxon>Philodinidae</taxon>
        <taxon>Didymodactylos</taxon>
    </lineage>
</organism>
<keyword evidence="3" id="KW-0677">Repeat</keyword>
<dbReference type="EMBL" id="CAJNOQ010001244">
    <property type="protein sequence ID" value="CAF0880136.1"/>
    <property type="molecule type" value="Genomic_DNA"/>
</dbReference>
<evidence type="ECO:0000256" key="1">
    <source>
        <dbReference type="ARBA" id="ARBA00010843"/>
    </source>
</evidence>
<comment type="similarity">
    <text evidence="1">Belongs to the ZC2HC1 family.</text>
</comment>
<dbReference type="Proteomes" id="UP000681722">
    <property type="component" value="Unassembled WGS sequence"/>
</dbReference>
<evidence type="ECO:0000313" key="9">
    <source>
        <dbReference type="EMBL" id="CAF0880136.1"/>
    </source>
</evidence>
<proteinExistence type="inferred from homology"/>
<dbReference type="Pfam" id="PF13913">
    <property type="entry name" value="zf-C2HC_2"/>
    <property type="match status" value="2"/>
</dbReference>
<evidence type="ECO:0000259" key="8">
    <source>
        <dbReference type="PROSITE" id="PS52027"/>
    </source>
</evidence>
<keyword evidence="4 6" id="KW-0863">Zinc-finger</keyword>
<evidence type="ECO:0000256" key="2">
    <source>
        <dbReference type="ARBA" id="ARBA00022723"/>
    </source>
</evidence>
<reference evidence="9" key="1">
    <citation type="submission" date="2021-02" db="EMBL/GenBank/DDBJ databases">
        <authorList>
            <person name="Nowell W R."/>
        </authorList>
    </citation>
    <scope>NUCLEOTIDE SEQUENCE</scope>
</reference>
<protein>
    <recommendedName>
        <fullName evidence="8">C2HC/C3H-type domain-containing protein</fullName>
    </recommendedName>
</protein>